<dbReference type="Proteomes" id="UP000636800">
    <property type="component" value="Chromosome 12"/>
</dbReference>
<feature type="compositionally biased region" description="Basic and acidic residues" evidence="1">
    <location>
        <begin position="52"/>
        <end position="67"/>
    </location>
</feature>
<keyword evidence="3" id="KW-1185">Reference proteome</keyword>
<sequence>MHGPDRRGRLGRSRGDFAELLLDFVGASDSLEKKRNFPEITATLDQACGRFGNEKGTGEKKGGREGTETEGEPPTPTCLDLLAAVVDEICEEDSDGEAYIEEIEDRSSVPRR</sequence>
<gene>
    <name evidence="2" type="ORF">HPP92_022460</name>
</gene>
<evidence type="ECO:0000256" key="1">
    <source>
        <dbReference type="SAM" id="MobiDB-lite"/>
    </source>
</evidence>
<name>A0A835PQY6_VANPL</name>
<comment type="caution">
    <text evidence="2">The sequence shown here is derived from an EMBL/GenBank/DDBJ whole genome shotgun (WGS) entry which is preliminary data.</text>
</comment>
<dbReference type="EMBL" id="JADCNL010000012">
    <property type="protein sequence ID" value="KAG0457303.1"/>
    <property type="molecule type" value="Genomic_DNA"/>
</dbReference>
<proteinExistence type="predicted"/>
<organism evidence="2 3">
    <name type="scientific">Vanilla planifolia</name>
    <name type="common">Vanilla</name>
    <dbReference type="NCBI Taxonomy" id="51239"/>
    <lineage>
        <taxon>Eukaryota</taxon>
        <taxon>Viridiplantae</taxon>
        <taxon>Streptophyta</taxon>
        <taxon>Embryophyta</taxon>
        <taxon>Tracheophyta</taxon>
        <taxon>Spermatophyta</taxon>
        <taxon>Magnoliopsida</taxon>
        <taxon>Liliopsida</taxon>
        <taxon>Asparagales</taxon>
        <taxon>Orchidaceae</taxon>
        <taxon>Vanilloideae</taxon>
        <taxon>Vanilleae</taxon>
        <taxon>Vanilla</taxon>
    </lineage>
</organism>
<accession>A0A835PQY6</accession>
<evidence type="ECO:0000313" key="2">
    <source>
        <dbReference type="EMBL" id="KAG0457303.1"/>
    </source>
</evidence>
<dbReference type="AlphaFoldDB" id="A0A835PQY6"/>
<evidence type="ECO:0000313" key="3">
    <source>
        <dbReference type="Proteomes" id="UP000636800"/>
    </source>
</evidence>
<dbReference type="OrthoDB" id="429427at2759"/>
<protein>
    <submittedName>
        <fullName evidence="2">Uncharacterized protein</fullName>
    </submittedName>
</protein>
<feature type="region of interest" description="Disordered" evidence="1">
    <location>
        <begin position="48"/>
        <end position="76"/>
    </location>
</feature>
<reference evidence="2 3" key="1">
    <citation type="journal article" date="2020" name="Nat. Food">
        <title>A phased Vanilla planifolia genome enables genetic improvement of flavour and production.</title>
        <authorList>
            <person name="Hasing T."/>
            <person name="Tang H."/>
            <person name="Brym M."/>
            <person name="Khazi F."/>
            <person name="Huang T."/>
            <person name="Chambers A.H."/>
        </authorList>
    </citation>
    <scope>NUCLEOTIDE SEQUENCE [LARGE SCALE GENOMIC DNA]</scope>
    <source>
        <tissue evidence="2">Leaf</tissue>
    </source>
</reference>